<dbReference type="AlphaFoldDB" id="X5E7S6"/>
<dbReference type="OrthoDB" id="4991085at2"/>
<protein>
    <submittedName>
        <fullName evidence="2">Uncharacterized protein</fullName>
    </submittedName>
</protein>
<sequence length="59" mass="6692">MSDDKKRDDRDDVDPDLKKVADDESERPGSGKESAEAAERRVDQWEEESFPGSDPPAHY</sequence>
<dbReference type="RefSeq" id="WP_038547011.1">
    <property type="nucleotide sequence ID" value="NZ_CP006842.1"/>
</dbReference>
<accession>X5E7S6</accession>
<evidence type="ECO:0000256" key="1">
    <source>
        <dbReference type="SAM" id="MobiDB-lite"/>
    </source>
</evidence>
<dbReference type="STRING" id="1404245.CGLY_05210"/>
<dbReference type="Proteomes" id="UP000023703">
    <property type="component" value="Chromosome"/>
</dbReference>
<feature type="compositionally biased region" description="Basic and acidic residues" evidence="1">
    <location>
        <begin position="1"/>
        <end position="44"/>
    </location>
</feature>
<evidence type="ECO:0000313" key="2">
    <source>
        <dbReference type="EMBL" id="AHW63490.1"/>
    </source>
</evidence>
<dbReference type="EMBL" id="CP006842">
    <property type="protein sequence ID" value="AHW63490.1"/>
    <property type="molecule type" value="Genomic_DNA"/>
</dbReference>
<organism evidence="2 3">
    <name type="scientific">Corynebacterium glyciniphilum AJ 3170</name>
    <dbReference type="NCBI Taxonomy" id="1404245"/>
    <lineage>
        <taxon>Bacteria</taxon>
        <taxon>Bacillati</taxon>
        <taxon>Actinomycetota</taxon>
        <taxon>Actinomycetes</taxon>
        <taxon>Mycobacteriales</taxon>
        <taxon>Corynebacteriaceae</taxon>
        <taxon>Corynebacterium</taxon>
    </lineage>
</organism>
<feature type="region of interest" description="Disordered" evidence="1">
    <location>
        <begin position="1"/>
        <end position="59"/>
    </location>
</feature>
<reference evidence="2 3" key="1">
    <citation type="journal article" date="2015" name="Int. J. Syst. Evol. Microbiol.">
        <title>Revisiting Corynebacterium glyciniphilum (ex Kubota et al., 1972) sp. nov., nom. rev., isolated from putrefied banana.</title>
        <authorList>
            <person name="Al-Dilaimi A."/>
            <person name="Bednarz H."/>
            <person name="Lomker A."/>
            <person name="Niehaus K."/>
            <person name="Kalinowski J."/>
            <person name="Ruckert C."/>
        </authorList>
    </citation>
    <scope>NUCLEOTIDE SEQUENCE [LARGE SCALE GENOMIC DNA]</scope>
    <source>
        <strain evidence="2">AJ 3170</strain>
    </source>
</reference>
<proteinExistence type="predicted"/>
<dbReference type="HOGENOM" id="CLU_2952591_0_0_11"/>
<name>X5E7S6_9CORY</name>
<dbReference type="KEGG" id="cgy:CGLY_05210"/>
<evidence type="ECO:0000313" key="3">
    <source>
        <dbReference type="Proteomes" id="UP000023703"/>
    </source>
</evidence>
<gene>
    <name evidence="2" type="ORF">CGLY_05210</name>
</gene>
<keyword evidence="3" id="KW-1185">Reference proteome</keyword>